<dbReference type="AlphaFoldDB" id="A0A7C8VMA1"/>
<reference evidence="1 2" key="1">
    <citation type="submission" date="2020-01" db="EMBL/GenBank/DDBJ databases">
        <authorList>
            <person name="Palmer J.M."/>
        </authorList>
    </citation>
    <scope>NUCLEOTIDE SEQUENCE [LARGE SCALE GENOMIC DNA]</scope>
    <source>
        <strain evidence="1 2">TWF970</strain>
    </source>
</reference>
<comment type="caution">
    <text evidence="1">The sequence shown here is derived from an EMBL/GenBank/DDBJ whole genome shotgun (WGS) entry which is preliminary data.</text>
</comment>
<name>A0A7C8VMA1_ORBOL</name>
<evidence type="ECO:0000313" key="2">
    <source>
        <dbReference type="Proteomes" id="UP000474640"/>
    </source>
</evidence>
<gene>
    <name evidence="1" type="ORF">TWF970_011137</name>
</gene>
<dbReference type="Proteomes" id="UP000474640">
    <property type="component" value="Unassembled WGS sequence"/>
</dbReference>
<proteinExistence type="predicted"/>
<accession>A0A7C8VMA1</accession>
<sequence>MENYIQQMKIFNSSCQSEGKAKEKRGKMIPLACGNYRRLAAPKSRIRPLTDPRDPSCTKCYSASSSKSLRRQGKMDGAFTNQIAPRYSTKTSFRDQNQLRLVGQNQLIFWRPQGQRASTLVFFA</sequence>
<organism evidence="1 2">
    <name type="scientific">Orbilia oligospora</name>
    <name type="common">Nematode-trapping fungus</name>
    <name type="synonym">Arthrobotrys oligospora</name>
    <dbReference type="NCBI Taxonomy" id="2813651"/>
    <lineage>
        <taxon>Eukaryota</taxon>
        <taxon>Fungi</taxon>
        <taxon>Dikarya</taxon>
        <taxon>Ascomycota</taxon>
        <taxon>Pezizomycotina</taxon>
        <taxon>Orbiliomycetes</taxon>
        <taxon>Orbiliales</taxon>
        <taxon>Orbiliaceae</taxon>
        <taxon>Orbilia</taxon>
    </lineage>
</organism>
<dbReference type="OrthoDB" id="10423525at2759"/>
<evidence type="ECO:0000313" key="1">
    <source>
        <dbReference type="EMBL" id="KAF3284861.1"/>
    </source>
</evidence>
<dbReference type="EMBL" id="JAABOJ010000008">
    <property type="protein sequence ID" value="KAF3284861.1"/>
    <property type="molecule type" value="Genomic_DNA"/>
</dbReference>
<protein>
    <submittedName>
        <fullName evidence="1">Uncharacterized protein</fullName>
    </submittedName>
</protein>